<dbReference type="InterPro" id="IPR055481">
    <property type="entry name" value="DUF7053"/>
</dbReference>
<dbReference type="AlphaFoldDB" id="A0AAN6YCZ7"/>
<gene>
    <name evidence="2" type="ORF">QBC37DRAFT_415818</name>
</gene>
<reference evidence="2" key="1">
    <citation type="journal article" date="2023" name="Mol. Phylogenet. Evol.">
        <title>Genome-scale phylogeny and comparative genomics of the fungal order Sordariales.</title>
        <authorList>
            <person name="Hensen N."/>
            <person name="Bonometti L."/>
            <person name="Westerberg I."/>
            <person name="Brannstrom I.O."/>
            <person name="Guillou S."/>
            <person name="Cros-Aarteil S."/>
            <person name="Calhoun S."/>
            <person name="Haridas S."/>
            <person name="Kuo A."/>
            <person name="Mondo S."/>
            <person name="Pangilinan J."/>
            <person name="Riley R."/>
            <person name="LaButti K."/>
            <person name="Andreopoulos B."/>
            <person name="Lipzen A."/>
            <person name="Chen C."/>
            <person name="Yan M."/>
            <person name="Daum C."/>
            <person name="Ng V."/>
            <person name="Clum A."/>
            <person name="Steindorff A."/>
            <person name="Ohm R.A."/>
            <person name="Martin F."/>
            <person name="Silar P."/>
            <person name="Natvig D.O."/>
            <person name="Lalanne C."/>
            <person name="Gautier V."/>
            <person name="Ament-Velasquez S.L."/>
            <person name="Kruys A."/>
            <person name="Hutchinson M.I."/>
            <person name="Powell A.J."/>
            <person name="Barry K."/>
            <person name="Miller A.N."/>
            <person name="Grigoriev I.V."/>
            <person name="Debuchy R."/>
            <person name="Gladieux P."/>
            <person name="Hiltunen Thoren M."/>
            <person name="Johannesson H."/>
        </authorList>
    </citation>
    <scope>NUCLEOTIDE SEQUENCE</scope>
    <source>
        <strain evidence="2">PSN293</strain>
    </source>
</reference>
<dbReference type="PANTHER" id="PTHR38117:SF1">
    <property type="entry name" value="DUF3074 DOMAIN-CONTAINING PROTEIN"/>
    <property type="match status" value="1"/>
</dbReference>
<dbReference type="Proteomes" id="UP001301769">
    <property type="component" value="Unassembled WGS sequence"/>
</dbReference>
<organism evidence="2 3">
    <name type="scientific">Rhypophila decipiens</name>
    <dbReference type="NCBI Taxonomy" id="261697"/>
    <lineage>
        <taxon>Eukaryota</taxon>
        <taxon>Fungi</taxon>
        <taxon>Dikarya</taxon>
        <taxon>Ascomycota</taxon>
        <taxon>Pezizomycotina</taxon>
        <taxon>Sordariomycetes</taxon>
        <taxon>Sordariomycetidae</taxon>
        <taxon>Sordariales</taxon>
        <taxon>Naviculisporaceae</taxon>
        <taxon>Rhypophila</taxon>
    </lineage>
</organism>
<evidence type="ECO:0000313" key="3">
    <source>
        <dbReference type="Proteomes" id="UP001301769"/>
    </source>
</evidence>
<accession>A0AAN6YCZ7</accession>
<evidence type="ECO:0000313" key="2">
    <source>
        <dbReference type="EMBL" id="KAK4217023.1"/>
    </source>
</evidence>
<dbReference type="Pfam" id="PF23155">
    <property type="entry name" value="DUF7053"/>
    <property type="match status" value="1"/>
</dbReference>
<feature type="domain" description="DUF7053" evidence="1">
    <location>
        <begin position="11"/>
        <end position="170"/>
    </location>
</feature>
<protein>
    <recommendedName>
        <fullName evidence="1">DUF7053 domain-containing protein</fullName>
    </recommendedName>
</protein>
<reference evidence="2" key="2">
    <citation type="submission" date="2023-05" db="EMBL/GenBank/DDBJ databases">
        <authorList>
            <consortium name="Lawrence Berkeley National Laboratory"/>
            <person name="Steindorff A."/>
            <person name="Hensen N."/>
            <person name="Bonometti L."/>
            <person name="Westerberg I."/>
            <person name="Brannstrom I.O."/>
            <person name="Guillou S."/>
            <person name="Cros-Aarteil S."/>
            <person name="Calhoun S."/>
            <person name="Haridas S."/>
            <person name="Kuo A."/>
            <person name="Mondo S."/>
            <person name="Pangilinan J."/>
            <person name="Riley R."/>
            <person name="Labutti K."/>
            <person name="Andreopoulos B."/>
            <person name="Lipzen A."/>
            <person name="Chen C."/>
            <person name="Yanf M."/>
            <person name="Daum C."/>
            <person name="Ng V."/>
            <person name="Clum A."/>
            <person name="Ohm R."/>
            <person name="Martin F."/>
            <person name="Silar P."/>
            <person name="Natvig D."/>
            <person name="Lalanne C."/>
            <person name="Gautier V."/>
            <person name="Ament-Velasquez S.L."/>
            <person name="Kruys A."/>
            <person name="Hutchinson M.I."/>
            <person name="Powell A.J."/>
            <person name="Barry K."/>
            <person name="Miller A.N."/>
            <person name="Grigoriev I.V."/>
            <person name="Debuchy R."/>
            <person name="Gladieux P."/>
            <person name="Thoren M.H."/>
            <person name="Johannesson H."/>
        </authorList>
    </citation>
    <scope>NUCLEOTIDE SEQUENCE</scope>
    <source>
        <strain evidence="2">PSN293</strain>
    </source>
</reference>
<comment type="caution">
    <text evidence="2">The sequence shown here is derived from an EMBL/GenBank/DDBJ whole genome shotgun (WGS) entry which is preliminary data.</text>
</comment>
<keyword evidence="3" id="KW-1185">Reference proteome</keyword>
<evidence type="ECO:0000259" key="1">
    <source>
        <dbReference type="Pfam" id="PF23155"/>
    </source>
</evidence>
<sequence length="179" mass="19782">MSSWLNSSARVLHSSRLPPKATRDQAIAMLHDHTFFLKCDPHLSTFDVLTPSSPPEVPSTIRPANPTKCYTVTDIVHTIPAGLWDSKVVSTYEITDTPAGLFVRIKSPLSIVMDTVWEIQEVEGSADEAGVWELVEDIEIRCSRLLVGVVKSQCEGGWEKIHAKMLGRLEDEVKAGEGK</sequence>
<proteinExistence type="predicted"/>
<name>A0AAN6YCZ7_9PEZI</name>
<dbReference type="EMBL" id="MU858063">
    <property type="protein sequence ID" value="KAK4217023.1"/>
    <property type="molecule type" value="Genomic_DNA"/>
</dbReference>
<dbReference type="PANTHER" id="PTHR38117">
    <property type="entry name" value="NACHT AND WD40 DOMAIN PROTEIN"/>
    <property type="match status" value="1"/>
</dbReference>